<dbReference type="GO" id="GO:0006508">
    <property type="term" value="P:proteolysis"/>
    <property type="evidence" value="ECO:0007669"/>
    <property type="project" value="InterPro"/>
</dbReference>
<dbReference type="InterPro" id="IPR045175">
    <property type="entry name" value="M28_fam"/>
</dbReference>
<dbReference type="SUPFAM" id="SSF53187">
    <property type="entry name" value="Zn-dependent exopeptidases"/>
    <property type="match status" value="1"/>
</dbReference>
<accession>A0A9X2EHU0</accession>
<dbReference type="Gene3D" id="3.50.30.30">
    <property type="match status" value="1"/>
</dbReference>
<proteinExistence type="predicted"/>
<protein>
    <submittedName>
        <fullName evidence="2">M20/M25/M40 family metallo-hydrolase</fullName>
    </submittedName>
</protein>
<organism evidence="2 3">
    <name type="scientific">Sphingomicrobium sediminis</name>
    <dbReference type="NCBI Taxonomy" id="2950949"/>
    <lineage>
        <taxon>Bacteria</taxon>
        <taxon>Pseudomonadati</taxon>
        <taxon>Pseudomonadota</taxon>
        <taxon>Alphaproteobacteria</taxon>
        <taxon>Sphingomonadales</taxon>
        <taxon>Sphingomonadaceae</taxon>
        <taxon>Sphingomicrobium</taxon>
    </lineage>
</organism>
<comment type="caution">
    <text evidence="2">The sequence shown here is derived from an EMBL/GenBank/DDBJ whole genome shotgun (WGS) entry which is preliminary data.</text>
</comment>
<gene>
    <name evidence="2" type="ORF">NDO55_08350</name>
</gene>
<dbReference type="EMBL" id="JAMSHT010000001">
    <property type="protein sequence ID" value="MCM8557827.1"/>
    <property type="molecule type" value="Genomic_DNA"/>
</dbReference>
<dbReference type="AlphaFoldDB" id="A0A9X2EHU0"/>
<reference evidence="2" key="1">
    <citation type="submission" date="2022-06" db="EMBL/GenBank/DDBJ databases">
        <title>Sphingomicrobium sedimins sp. nov., a marine bacterium isolated from tidal flat.</title>
        <authorList>
            <person name="Kim C.-H."/>
            <person name="Yoo Y."/>
            <person name="Kim J.-J."/>
        </authorList>
    </citation>
    <scope>NUCLEOTIDE SEQUENCE</scope>
    <source>
        <strain evidence="2">GRR-S6-50</strain>
    </source>
</reference>
<sequence>MKFFVALVAASSLAFSSATDWVAPQASQRIEADTVTLAADDMEGRKTGTEGYARAADHVEQRMREIGLAPGGFNDTYREPVRLHHIAEDTELAASFTVDGKTYEHGDNAIIRVDPLRAPIRGTTGLVFVGDGFDAPEYGGSSYANVDVRGKVVVAMVRDTEGLEPDVGAHLGSARARIAAQNGAVGFISIMPRGIPVFAWQRYMDYFNGERFLPEYDSQAGLAFAASIRPEDAAALFDGSGTSLATLERKLKASGRLDSFALDPNVSVDLSAPAAEIVSSDTVIGVIEGSDPELADEIVVVTAHLDHMGVDEDRSGDQIFNGAYDNAVGVASILESARAILARDEKPRRSIAFVALAAEEQGLFGSQQMAKRGTIAGKTIVANVNLDMPMLFGDFDQVIAFGAHHSDIGDAVNEAARAMGLTQAEDPDPEQAYFVRSDHYSFVLEGVPSVMIDPFNAAKKAEADRFMGNHYHKVSDETDLDIDYYAAARFAEIGARVTYTLAMEDEAPEWKEDSYFGSWASWVRAIRAARQGG</sequence>
<dbReference type="PANTHER" id="PTHR12147">
    <property type="entry name" value="METALLOPEPTIDASE M28 FAMILY MEMBER"/>
    <property type="match status" value="1"/>
</dbReference>
<dbReference type="Pfam" id="PF04389">
    <property type="entry name" value="Peptidase_M28"/>
    <property type="match status" value="1"/>
</dbReference>
<dbReference type="InterPro" id="IPR007484">
    <property type="entry name" value="Peptidase_M28"/>
</dbReference>
<evidence type="ECO:0000313" key="3">
    <source>
        <dbReference type="Proteomes" id="UP001155128"/>
    </source>
</evidence>
<evidence type="ECO:0000313" key="2">
    <source>
        <dbReference type="EMBL" id="MCM8557827.1"/>
    </source>
</evidence>
<evidence type="ECO:0000259" key="1">
    <source>
        <dbReference type="Pfam" id="PF04389"/>
    </source>
</evidence>
<keyword evidence="3" id="KW-1185">Reference proteome</keyword>
<dbReference type="Gene3D" id="3.40.630.10">
    <property type="entry name" value="Zn peptidases"/>
    <property type="match status" value="1"/>
</dbReference>
<feature type="domain" description="Peptidase M28" evidence="1">
    <location>
        <begin position="283"/>
        <end position="494"/>
    </location>
</feature>
<dbReference type="Proteomes" id="UP001155128">
    <property type="component" value="Unassembled WGS sequence"/>
</dbReference>
<dbReference type="PANTHER" id="PTHR12147:SF26">
    <property type="entry name" value="PEPTIDASE M28 DOMAIN-CONTAINING PROTEIN"/>
    <property type="match status" value="1"/>
</dbReference>
<dbReference type="RefSeq" id="WP_252114231.1">
    <property type="nucleotide sequence ID" value="NZ_JAMSHT010000001.1"/>
</dbReference>
<dbReference type="GO" id="GO:0008235">
    <property type="term" value="F:metalloexopeptidase activity"/>
    <property type="evidence" value="ECO:0007669"/>
    <property type="project" value="InterPro"/>
</dbReference>
<name>A0A9X2EHU0_9SPHN</name>